<protein>
    <submittedName>
        <fullName evidence="1">Uncharacterized protein</fullName>
    </submittedName>
</protein>
<accession>A0A916Z8N3</accession>
<dbReference type="EMBL" id="BMKK01000015">
    <property type="protein sequence ID" value="GGD79973.1"/>
    <property type="molecule type" value="Genomic_DNA"/>
</dbReference>
<evidence type="ECO:0000313" key="1">
    <source>
        <dbReference type="EMBL" id="GGD79973.1"/>
    </source>
</evidence>
<reference evidence="1" key="1">
    <citation type="journal article" date="2014" name="Int. J. Syst. Evol. Microbiol.">
        <title>Complete genome sequence of Corynebacterium casei LMG S-19264T (=DSM 44701T), isolated from a smear-ripened cheese.</title>
        <authorList>
            <consortium name="US DOE Joint Genome Institute (JGI-PGF)"/>
            <person name="Walter F."/>
            <person name="Albersmeier A."/>
            <person name="Kalinowski J."/>
            <person name="Ruckert C."/>
        </authorList>
    </citation>
    <scope>NUCLEOTIDE SEQUENCE</scope>
    <source>
        <strain evidence="1">CGMCC 1.15958</strain>
    </source>
</reference>
<dbReference type="AlphaFoldDB" id="A0A916Z8N3"/>
<dbReference type="RefSeq" id="WP_188770656.1">
    <property type="nucleotide sequence ID" value="NZ_BMKK01000015.1"/>
</dbReference>
<comment type="caution">
    <text evidence="1">The sequence shown here is derived from an EMBL/GenBank/DDBJ whole genome shotgun (WGS) entry which is preliminary data.</text>
</comment>
<sequence length="441" mass="51105">MYTSYIGKKFLKLYREKEKKPHDYSAKQFFDEVFFPLFFDDEKHLMHVHGSTFFQAVSPNSLVNGEKESIFRLNRLREDIKNNRLSGSTYVGYAAGGVSATTSGQVTNLDYSPNEEEIYSSWIGQALGIGISGGFVMLLQEDEILISLFEGWKYYRQYLRQTPNVKNKQIETWNGQWLSHFLSDDFNKDRPFDGFSVEITEVQGNMAIPTKAWSMVIFALTKRFQGKITAYAYNLSQTNTTLGFINIYLPEIEYLYELKDKLFLDKSEVVLNRKQISQLETFYNFKSACKMGTIGLKAIEPRGLREFMPKGSVDFAQGKDFKFSDENSFQIFQLYQIWITAMLNKTELLQLASDVAKTLIDLELNQPDRDKTKQTQNRTSKEVMDSKTIKDFIDGLVEIINNDNADTFKNVVEQILKMPSDNFPLFNTLIRFEYSYQKSKI</sequence>
<keyword evidence="2" id="KW-1185">Reference proteome</keyword>
<gene>
    <name evidence="1" type="ORF">GCM10011514_49970</name>
</gene>
<dbReference type="Proteomes" id="UP000609064">
    <property type="component" value="Unassembled WGS sequence"/>
</dbReference>
<evidence type="ECO:0000313" key="2">
    <source>
        <dbReference type="Proteomes" id="UP000609064"/>
    </source>
</evidence>
<organism evidence="1 2">
    <name type="scientific">Emticicia aquatilis</name>
    <dbReference type="NCBI Taxonomy" id="1537369"/>
    <lineage>
        <taxon>Bacteria</taxon>
        <taxon>Pseudomonadati</taxon>
        <taxon>Bacteroidota</taxon>
        <taxon>Cytophagia</taxon>
        <taxon>Cytophagales</taxon>
        <taxon>Leadbetterellaceae</taxon>
        <taxon>Emticicia</taxon>
    </lineage>
</organism>
<proteinExistence type="predicted"/>
<reference evidence="1" key="2">
    <citation type="submission" date="2020-09" db="EMBL/GenBank/DDBJ databases">
        <authorList>
            <person name="Sun Q."/>
            <person name="Zhou Y."/>
        </authorList>
    </citation>
    <scope>NUCLEOTIDE SEQUENCE</scope>
    <source>
        <strain evidence="1">CGMCC 1.15958</strain>
    </source>
</reference>
<name>A0A916Z8N3_9BACT</name>